<dbReference type="AlphaFoldDB" id="X0UWF1"/>
<dbReference type="InterPro" id="IPR005024">
    <property type="entry name" value="Snf7_fam"/>
</dbReference>
<feature type="coiled-coil region" evidence="1">
    <location>
        <begin position="29"/>
        <end position="56"/>
    </location>
</feature>
<evidence type="ECO:0000313" key="2">
    <source>
        <dbReference type="EMBL" id="GAG10184.1"/>
    </source>
</evidence>
<dbReference type="Gene3D" id="6.10.140.1230">
    <property type="match status" value="1"/>
</dbReference>
<evidence type="ECO:0008006" key="3">
    <source>
        <dbReference type="Google" id="ProtNLM"/>
    </source>
</evidence>
<name>X0UWF1_9ZZZZ</name>
<dbReference type="EMBL" id="BARS01028583">
    <property type="protein sequence ID" value="GAG10184.1"/>
    <property type="molecule type" value="Genomic_DNA"/>
</dbReference>
<keyword evidence="1" id="KW-0175">Coiled coil</keyword>
<dbReference type="PANTHER" id="PTHR10476">
    <property type="entry name" value="CHARGED MULTIVESICULAR BODY PROTEIN"/>
    <property type="match status" value="1"/>
</dbReference>
<feature type="non-terminal residue" evidence="2">
    <location>
        <position position="1"/>
    </location>
</feature>
<dbReference type="GO" id="GO:0007034">
    <property type="term" value="P:vacuolar transport"/>
    <property type="evidence" value="ECO:0007669"/>
    <property type="project" value="InterPro"/>
</dbReference>
<reference evidence="2" key="1">
    <citation type="journal article" date="2014" name="Front. Microbiol.">
        <title>High frequency of phylogenetically diverse reductive dehalogenase-homologous genes in deep subseafloor sedimentary metagenomes.</title>
        <authorList>
            <person name="Kawai M."/>
            <person name="Futagami T."/>
            <person name="Toyoda A."/>
            <person name="Takaki Y."/>
            <person name="Nishi S."/>
            <person name="Hori S."/>
            <person name="Arai W."/>
            <person name="Tsubouchi T."/>
            <person name="Morono Y."/>
            <person name="Uchiyama I."/>
            <person name="Ito T."/>
            <person name="Fujiyama A."/>
            <person name="Inagaki F."/>
            <person name="Takami H."/>
        </authorList>
    </citation>
    <scope>NUCLEOTIDE SEQUENCE</scope>
    <source>
        <strain evidence="2">Expedition CK06-06</strain>
    </source>
</reference>
<sequence>KFANWLGGGSGSGGKNPATRSITKLKVFVKRLQRQSAKLNSQAKVARRKAVDLRKQGDMNGSKIYMKSSLQSKKWGLGIENYVLQIQGLQFKLEQAKSVSDVTEILKGVASSIASLQNSVSAPQISEIVEQIDIGIQDFDVVQEMTEDGLTTMNVSEVTEEDVSSALAEIDSEISVETGQALPAAGEGKISEIEKEIQRLKEGK</sequence>
<evidence type="ECO:0000256" key="1">
    <source>
        <dbReference type="SAM" id="Coils"/>
    </source>
</evidence>
<accession>X0UWF1</accession>
<proteinExistence type="predicted"/>
<protein>
    <recommendedName>
        <fullName evidence="3">Snf7 domain-containing protein</fullName>
    </recommendedName>
</protein>
<gene>
    <name evidence="2" type="ORF">S01H1_44786</name>
</gene>
<organism evidence="2">
    <name type="scientific">marine sediment metagenome</name>
    <dbReference type="NCBI Taxonomy" id="412755"/>
    <lineage>
        <taxon>unclassified sequences</taxon>
        <taxon>metagenomes</taxon>
        <taxon>ecological metagenomes</taxon>
    </lineage>
</organism>
<dbReference type="Pfam" id="PF03357">
    <property type="entry name" value="Snf7"/>
    <property type="match status" value="1"/>
</dbReference>
<comment type="caution">
    <text evidence="2">The sequence shown here is derived from an EMBL/GenBank/DDBJ whole genome shotgun (WGS) entry which is preliminary data.</text>
</comment>